<dbReference type="NCBIfam" id="TIGR02142">
    <property type="entry name" value="modC_ABC"/>
    <property type="match status" value="1"/>
</dbReference>
<dbReference type="PROSITE" id="PS00211">
    <property type="entry name" value="ABC_TRANSPORTER_1"/>
    <property type="match status" value="1"/>
</dbReference>
<dbReference type="Pfam" id="PF00005">
    <property type="entry name" value="ABC_tran"/>
    <property type="match status" value="1"/>
</dbReference>
<dbReference type="InterPro" id="IPR005116">
    <property type="entry name" value="Transp-assoc_OB_typ1"/>
</dbReference>
<dbReference type="InterPro" id="IPR011868">
    <property type="entry name" value="ModC_ABC_ATP-bd"/>
</dbReference>
<keyword evidence="4" id="KW-0997">Cell inner membrane</keyword>
<reference evidence="13" key="1">
    <citation type="submission" date="2016-07" db="EMBL/GenBank/DDBJ databases">
        <title>Phaeobacter portensis sp. nov., a tropodithietic acid producing bacterium isolated from a German harbor.</title>
        <authorList>
            <person name="Freese H.M."/>
            <person name="Bunk B."/>
            <person name="Breider S."/>
            <person name="Brinkhoff T."/>
        </authorList>
    </citation>
    <scope>NUCLEOTIDE SEQUENCE [LARGE SCALE GENOMIC DNA]</scope>
    <source>
        <strain evidence="13">P97</strain>
        <plasmid evidence="13">pp97_a</plasmid>
    </source>
</reference>
<evidence type="ECO:0000256" key="9">
    <source>
        <dbReference type="PROSITE-ProRule" id="PRU01213"/>
    </source>
</evidence>
<name>A0A1L3IAH3_9RHOB</name>
<organism evidence="12 13">
    <name type="scientific">Phaeobacter porticola</name>
    <dbReference type="NCBI Taxonomy" id="1844006"/>
    <lineage>
        <taxon>Bacteria</taxon>
        <taxon>Pseudomonadati</taxon>
        <taxon>Pseudomonadota</taxon>
        <taxon>Alphaproteobacteria</taxon>
        <taxon>Rhodobacterales</taxon>
        <taxon>Roseobacteraceae</taxon>
        <taxon>Phaeobacter</taxon>
    </lineage>
</organism>
<protein>
    <submittedName>
        <fullName evidence="12">Molybdenum import ATP-binding protein ModC</fullName>
    </submittedName>
</protein>
<evidence type="ECO:0000313" key="13">
    <source>
        <dbReference type="Proteomes" id="UP000183859"/>
    </source>
</evidence>
<feature type="domain" description="Mop" evidence="11">
    <location>
        <begin position="290"/>
        <end position="356"/>
    </location>
</feature>
<keyword evidence="2" id="KW-1003">Cell membrane</keyword>
<dbReference type="SUPFAM" id="SSF52540">
    <property type="entry name" value="P-loop containing nucleoside triphosphate hydrolases"/>
    <property type="match status" value="1"/>
</dbReference>
<dbReference type="EMBL" id="CP016365">
    <property type="protein sequence ID" value="APG49096.1"/>
    <property type="molecule type" value="Genomic_DNA"/>
</dbReference>
<dbReference type="InterPro" id="IPR003439">
    <property type="entry name" value="ABC_transporter-like_ATP-bd"/>
</dbReference>
<gene>
    <name evidence="12" type="primary">modC</name>
    <name evidence="12" type="ORF">PhaeoP97_03746</name>
</gene>
<keyword evidence="7" id="KW-1278">Translocase</keyword>
<dbReference type="Pfam" id="PF03459">
    <property type="entry name" value="TOBE"/>
    <property type="match status" value="1"/>
</dbReference>
<keyword evidence="8" id="KW-0472">Membrane</keyword>
<dbReference type="GO" id="GO:0140359">
    <property type="term" value="F:ABC-type transporter activity"/>
    <property type="evidence" value="ECO:0007669"/>
    <property type="project" value="InterPro"/>
</dbReference>
<dbReference type="PROSITE" id="PS51866">
    <property type="entry name" value="MOP"/>
    <property type="match status" value="1"/>
</dbReference>
<dbReference type="Gene3D" id="2.40.50.100">
    <property type="match status" value="1"/>
</dbReference>
<evidence type="ECO:0000256" key="4">
    <source>
        <dbReference type="ARBA" id="ARBA00022519"/>
    </source>
</evidence>
<evidence type="ECO:0000259" key="10">
    <source>
        <dbReference type="PROSITE" id="PS50893"/>
    </source>
</evidence>
<accession>A0A1L3IAH3</accession>
<dbReference type="PANTHER" id="PTHR43514">
    <property type="entry name" value="ABC TRANSPORTER I FAMILY MEMBER 10"/>
    <property type="match status" value="1"/>
</dbReference>
<evidence type="ECO:0000256" key="3">
    <source>
        <dbReference type="ARBA" id="ARBA00022505"/>
    </source>
</evidence>
<keyword evidence="13" id="KW-1185">Reference proteome</keyword>
<evidence type="ECO:0000256" key="6">
    <source>
        <dbReference type="ARBA" id="ARBA00022840"/>
    </source>
</evidence>
<keyword evidence="12" id="KW-0614">Plasmid</keyword>
<dbReference type="KEGG" id="php:PhaeoP97_03746"/>
<proteinExistence type="predicted"/>
<dbReference type="AlphaFoldDB" id="A0A1L3IAH3"/>
<dbReference type="PANTHER" id="PTHR43514:SF4">
    <property type="entry name" value="ABC TRANSPORTER I FAMILY MEMBER 10"/>
    <property type="match status" value="1"/>
</dbReference>
<evidence type="ECO:0000256" key="5">
    <source>
        <dbReference type="ARBA" id="ARBA00022741"/>
    </source>
</evidence>
<keyword evidence="1" id="KW-0813">Transport</keyword>
<evidence type="ECO:0000256" key="8">
    <source>
        <dbReference type="ARBA" id="ARBA00023136"/>
    </source>
</evidence>
<dbReference type="GO" id="GO:0005524">
    <property type="term" value="F:ATP binding"/>
    <property type="evidence" value="ECO:0007669"/>
    <property type="project" value="UniProtKB-KW"/>
</dbReference>
<keyword evidence="6 12" id="KW-0067">ATP-binding</keyword>
<geneLocation type="plasmid" evidence="13">
    <name>pp97_a</name>
</geneLocation>
<evidence type="ECO:0000256" key="7">
    <source>
        <dbReference type="ARBA" id="ARBA00022967"/>
    </source>
</evidence>
<keyword evidence="3 9" id="KW-0500">Molybdenum</keyword>
<dbReference type="SUPFAM" id="SSF50331">
    <property type="entry name" value="MOP-like"/>
    <property type="match status" value="1"/>
</dbReference>
<evidence type="ECO:0000313" key="12">
    <source>
        <dbReference type="EMBL" id="APG49096.1"/>
    </source>
</evidence>
<feature type="domain" description="ABC transporter" evidence="10">
    <location>
        <begin position="1"/>
        <end position="232"/>
    </location>
</feature>
<keyword evidence="5" id="KW-0547">Nucleotide-binding</keyword>
<dbReference type="InterPro" id="IPR008995">
    <property type="entry name" value="Mo/tungstate-bd_C_term_dom"/>
</dbReference>
<dbReference type="InterPro" id="IPR004606">
    <property type="entry name" value="Mop_domain"/>
</dbReference>
<dbReference type="SMART" id="SM00382">
    <property type="entry name" value="AAA"/>
    <property type="match status" value="1"/>
</dbReference>
<dbReference type="PROSITE" id="PS50893">
    <property type="entry name" value="ABC_TRANSPORTER_2"/>
    <property type="match status" value="1"/>
</dbReference>
<dbReference type="InterPro" id="IPR003593">
    <property type="entry name" value="AAA+_ATPase"/>
</dbReference>
<dbReference type="Gene3D" id="3.40.50.300">
    <property type="entry name" value="P-loop containing nucleotide triphosphate hydrolases"/>
    <property type="match status" value="1"/>
</dbReference>
<dbReference type="InterPro" id="IPR050334">
    <property type="entry name" value="Molybdenum_import_ModC"/>
</dbReference>
<dbReference type="GO" id="GO:0016020">
    <property type="term" value="C:membrane"/>
    <property type="evidence" value="ECO:0007669"/>
    <property type="project" value="InterPro"/>
</dbReference>
<dbReference type="InterPro" id="IPR027417">
    <property type="entry name" value="P-loop_NTPase"/>
</dbReference>
<evidence type="ECO:0000256" key="2">
    <source>
        <dbReference type="ARBA" id="ARBA00022475"/>
    </source>
</evidence>
<dbReference type="GO" id="GO:0016887">
    <property type="term" value="F:ATP hydrolysis activity"/>
    <property type="evidence" value="ECO:0007669"/>
    <property type="project" value="InterPro"/>
</dbReference>
<dbReference type="RefSeq" id="WP_072506699.1">
    <property type="nucleotide sequence ID" value="NZ_CP016365.1"/>
</dbReference>
<dbReference type="InterPro" id="IPR017871">
    <property type="entry name" value="ABC_transporter-like_CS"/>
</dbReference>
<sequence>MLEVALTHQLGKFALDLSFSAPEGVTVLFGRSGAGKTAVTNAVAGLLRPQTGKIQLGTRSLLDTKNGINVPSHRRRIGYIFQDARLFPHMNVRKNIIYGQRFARKSQSGASLELVIDMLGLASLLDRHPAHLSGGEKQRVAIGRALLSAPDMILADEPLASLDDARKAEILPYLEQLRDEISIPILYVTHSVAEVARLATTVVVLQDGRCVRSGPADTILADPAIMPIGVRAAGAILHARVRRHHRDGLSELDAGGIPLFLPQVAHRPGQKVRVRIAAHDIIMSRQRPMGLSALNIIPGKITALRSGDGPGMMVSMQTPAGVLLARVTRRSAAALDLTVGAECHAIIKSVSVAPEDVGGTRTYEPDVLPAPS</sequence>
<dbReference type="OrthoDB" id="9802264at2"/>
<evidence type="ECO:0000256" key="1">
    <source>
        <dbReference type="ARBA" id="ARBA00022448"/>
    </source>
</evidence>
<dbReference type="GO" id="GO:0015098">
    <property type="term" value="F:molybdate ion transmembrane transporter activity"/>
    <property type="evidence" value="ECO:0007669"/>
    <property type="project" value="InterPro"/>
</dbReference>
<evidence type="ECO:0000259" key="11">
    <source>
        <dbReference type="PROSITE" id="PS51866"/>
    </source>
</evidence>
<dbReference type="Proteomes" id="UP000183859">
    <property type="component" value="Plasmid pP97_a"/>
</dbReference>